<comment type="caution">
    <text evidence="1">The sequence shown here is derived from an EMBL/GenBank/DDBJ whole genome shotgun (WGS) entry which is preliminary data.</text>
</comment>
<dbReference type="EMBL" id="MJEQ01000152">
    <property type="protein sequence ID" value="OIT38999.1"/>
    <property type="molecule type" value="Genomic_DNA"/>
</dbReference>
<name>A0A314LD52_NICAT</name>
<sequence length="55" mass="6098">MWWNVGLFQKVGFGELKSGLPCPSAELGWFHKATNSSRSVQWKDNGPMLSKSSNA</sequence>
<dbReference type="AlphaFoldDB" id="A0A314LD52"/>
<evidence type="ECO:0000313" key="2">
    <source>
        <dbReference type="Proteomes" id="UP000187609"/>
    </source>
</evidence>
<gene>
    <name evidence="1" type="ORF">A4A49_54591</name>
</gene>
<accession>A0A314LD52</accession>
<keyword evidence="2" id="KW-1185">Reference proteome</keyword>
<protein>
    <submittedName>
        <fullName evidence="1">Uncharacterized protein</fullName>
    </submittedName>
</protein>
<organism evidence="1 2">
    <name type="scientific">Nicotiana attenuata</name>
    <name type="common">Coyote tobacco</name>
    <dbReference type="NCBI Taxonomy" id="49451"/>
    <lineage>
        <taxon>Eukaryota</taxon>
        <taxon>Viridiplantae</taxon>
        <taxon>Streptophyta</taxon>
        <taxon>Embryophyta</taxon>
        <taxon>Tracheophyta</taxon>
        <taxon>Spermatophyta</taxon>
        <taxon>Magnoliopsida</taxon>
        <taxon>eudicotyledons</taxon>
        <taxon>Gunneridae</taxon>
        <taxon>Pentapetalae</taxon>
        <taxon>asterids</taxon>
        <taxon>lamiids</taxon>
        <taxon>Solanales</taxon>
        <taxon>Solanaceae</taxon>
        <taxon>Nicotianoideae</taxon>
        <taxon>Nicotianeae</taxon>
        <taxon>Nicotiana</taxon>
    </lineage>
</organism>
<evidence type="ECO:0000313" key="1">
    <source>
        <dbReference type="EMBL" id="OIT38999.1"/>
    </source>
</evidence>
<dbReference type="Proteomes" id="UP000187609">
    <property type="component" value="Unassembled WGS sequence"/>
</dbReference>
<proteinExistence type="predicted"/>
<reference evidence="1" key="1">
    <citation type="submission" date="2016-11" db="EMBL/GenBank/DDBJ databases">
        <title>The genome of Nicotiana attenuata.</title>
        <authorList>
            <person name="Xu S."/>
            <person name="Brockmoeller T."/>
            <person name="Gaquerel E."/>
            <person name="Navarro A."/>
            <person name="Kuhl H."/>
            <person name="Gase K."/>
            <person name="Ling Z."/>
            <person name="Zhou W."/>
            <person name="Kreitzer C."/>
            <person name="Stanke M."/>
            <person name="Tang H."/>
            <person name="Lyons E."/>
            <person name="Pandey P."/>
            <person name="Pandey S.P."/>
            <person name="Timmermann B."/>
            <person name="Baldwin I.T."/>
        </authorList>
    </citation>
    <scope>NUCLEOTIDE SEQUENCE [LARGE SCALE GENOMIC DNA]</scope>
    <source>
        <strain evidence="1">UT</strain>
    </source>
</reference>
<dbReference type="Gramene" id="OIT38999">
    <property type="protein sequence ID" value="OIT38999"/>
    <property type="gene ID" value="A4A49_54591"/>
</dbReference>